<keyword evidence="17" id="KW-0812">Transmembrane</keyword>
<keyword evidence="4" id="KW-1003">Cell membrane</keyword>
<dbReference type="RefSeq" id="WP_275417411.1">
    <property type="nucleotide sequence ID" value="NZ_CP106878.1"/>
</dbReference>
<keyword evidence="7" id="KW-0328">Glycosyltransferase</keyword>
<keyword evidence="6" id="KW-0645">Protease</keyword>
<evidence type="ECO:0000256" key="17">
    <source>
        <dbReference type="SAM" id="Phobius"/>
    </source>
</evidence>
<dbReference type="InterPro" id="IPR050396">
    <property type="entry name" value="Glycosyltr_51/Transpeptidase"/>
</dbReference>
<dbReference type="EMBL" id="CP106878">
    <property type="protein sequence ID" value="WAA09630.1"/>
    <property type="molecule type" value="Genomic_DNA"/>
</dbReference>
<dbReference type="GO" id="GO:0008658">
    <property type="term" value="F:penicillin binding"/>
    <property type="evidence" value="ECO:0007669"/>
    <property type="project" value="InterPro"/>
</dbReference>
<dbReference type="AlphaFoldDB" id="A0A9E8RUJ2"/>
<evidence type="ECO:0000256" key="13">
    <source>
        <dbReference type="ARBA" id="ARBA00023268"/>
    </source>
</evidence>
<keyword evidence="9" id="KW-0378">Hydrolase</keyword>
<evidence type="ECO:0000256" key="2">
    <source>
        <dbReference type="ARBA" id="ARBA00007090"/>
    </source>
</evidence>
<evidence type="ECO:0000313" key="20">
    <source>
        <dbReference type="EMBL" id="WAA09630.1"/>
    </source>
</evidence>
<dbReference type="KEGG" id="faf:OE104_14075"/>
<evidence type="ECO:0000259" key="18">
    <source>
        <dbReference type="Pfam" id="PF00905"/>
    </source>
</evidence>
<evidence type="ECO:0000256" key="15">
    <source>
        <dbReference type="ARBA" id="ARBA00034000"/>
    </source>
</evidence>
<keyword evidence="12 17" id="KW-0472">Membrane</keyword>
<keyword evidence="8" id="KW-0808">Transferase</keyword>
<dbReference type="GO" id="GO:0006508">
    <property type="term" value="P:proteolysis"/>
    <property type="evidence" value="ECO:0007669"/>
    <property type="project" value="UniProtKB-KW"/>
</dbReference>
<evidence type="ECO:0000256" key="14">
    <source>
        <dbReference type="ARBA" id="ARBA00023316"/>
    </source>
</evidence>
<dbReference type="Proteomes" id="UP001164718">
    <property type="component" value="Chromosome"/>
</dbReference>
<dbReference type="GO" id="GO:0008955">
    <property type="term" value="F:peptidoglycan glycosyltransferase activity"/>
    <property type="evidence" value="ECO:0007669"/>
    <property type="project" value="UniProtKB-EC"/>
</dbReference>
<dbReference type="GO" id="GO:0005886">
    <property type="term" value="C:plasma membrane"/>
    <property type="evidence" value="ECO:0007669"/>
    <property type="project" value="UniProtKB-SubCell"/>
</dbReference>
<evidence type="ECO:0000256" key="11">
    <source>
        <dbReference type="ARBA" id="ARBA00022984"/>
    </source>
</evidence>
<dbReference type="InterPro" id="IPR036950">
    <property type="entry name" value="PBP_transglycosylase"/>
</dbReference>
<proteinExistence type="inferred from homology"/>
<keyword evidence="5" id="KW-0121">Carboxypeptidase</keyword>
<evidence type="ECO:0000256" key="12">
    <source>
        <dbReference type="ARBA" id="ARBA00023136"/>
    </source>
</evidence>
<evidence type="ECO:0000256" key="6">
    <source>
        <dbReference type="ARBA" id="ARBA00022670"/>
    </source>
</evidence>
<dbReference type="GO" id="GO:0071555">
    <property type="term" value="P:cell wall organization"/>
    <property type="evidence" value="ECO:0007669"/>
    <property type="project" value="UniProtKB-KW"/>
</dbReference>
<dbReference type="GO" id="GO:0009252">
    <property type="term" value="P:peptidoglycan biosynthetic process"/>
    <property type="evidence" value="ECO:0007669"/>
    <property type="project" value="UniProtKB-KW"/>
</dbReference>
<feature type="domain" description="Penicillin-binding protein transpeptidase" evidence="18">
    <location>
        <begin position="327"/>
        <end position="604"/>
    </location>
</feature>
<dbReference type="SUPFAM" id="SSF53955">
    <property type="entry name" value="Lysozyme-like"/>
    <property type="match status" value="1"/>
</dbReference>
<evidence type="ECO:0000256" key="4">
    <source>
        <dbReference type="ARBA" id="ARBA00022475"/>
    </source>
</evidence>
<comment type="subcellular location">
    <subcellularLocation>
        <location evidence="1">Cell membrane</location>
    </subcellularLocation>
</comment>
<evidence type="ECO:0000256" key="8">
    <source>
        <dbReference type="ARBA" id="ARBA00022679"/>
    </source>
</evidence>
<keyword evidence="11" id="KW-0573">Peptidoglycan synthesis</keyword>
<dbReference type="FunFam" id="1.10.3810.10:FF:000001">
    <property type="entry name" value="Penicillin-binding protein 1A"/>
    <property type="match status" value="1"/>
</dbReference>
<keyword evidence="17" id="KW-1133">Transmembrane helix</keyword>
<dbReference type="Gene3D" id="3.40.710.10">
    <property type="entry name" value="DD-peptidase/beta-lactamase superfamily"/>
    <property type="match status" value="1"/>
</dbReference>
<dbReference type="InterPro" id="IPR012338">
    <property type="entry name" value="Beta-lactam/transpept-like"/>
</dbReference>
<organism evidence="20 21">
    <name type="scientific">Fervidibacillus albus</name>
    <dbReference type="NCBI Taxonomy" id="2980026"/>
    <lineage>
        <taxon>Bacteria</taxon>
        <taxon>Bacillati</taxon>
        <taxon>Bacillota</taxon>
        <taxon>Bacilli</taxon>
        <taxon>Bacillales</taxon>
        <taxon>Bacillaceae</taxon>
        <taxon>Fervidibacillus</taxon>
    </lineage>
</organism>
<evidence type="ECO:0000256" key="9">
    <source>
        <dbReference type="ARBA" id="ARBA00022801"/>
    </source>
</evidence>
<dbReference type="SUPFAM" id="SSF56601">
    <property type="entry name" value="beta-lactamase/transpeptidase-like"/>
    <property type="match status" value="1"/>
</dbReference>
<name>A0A9E8RUJ2_9BACI</name>
<comment type="catalytic activity">
    <reaction evidence="15">
        <text>Preferential cleavage: (Ac)2-L-Lys-D-Ala-|-D-Ala. Also transpeptidation of peptidyl-alanyl moieties that are N-acyl substituents of D-alanine.</text>
        <dbReference type="EC" id="3.4.16.4"/>
    </reaction>
</comment>
<keyword evidence="14" id="KW-0961">Cell wall biogenesis/degradation</keyword>
<dbReference type="PANTHER" id="PTHR32282">
    <property type="entry name" value="BINDING PROTEIN TRANSPEPTIDASE, PUTATIVE-RELATED"/>
    <property type="match status" value="1"/>
</dbReference>
<evidence type="ECO:0000313" key="21">
    <source>
        <dbReference type="Proteomes" id="UP001164718"/>
    </source>
</evidence>
<gene>
    <name evidence="20" type="ORF">OE104_14075</name>
</gene>
<evidence type="ECO:0000259" key="19">
    <source>
        <dbReference type="Pfam" id="PF00912"/>
    </source>
</evidence>
<keyword evidence="10" id="KW-0133">Cell shape</keyword>
<evidence type="ECO:0000256" key="5">
    <source>
        <dbReference type="ARBA" id="ARBA00022645"/>
    </source>
</evidence>
<dbReference type="Gene3D" id="1.10.3810.10">
    <property type="entry name" value="Biosynthetic peptidoglycan transglycosylase-like"/>
    <property type="match status" value="1"/>
</dbReference>
<accession>A0A9E8RUJ2</accession>
<evidence type="ECO:0000256" key="3">
    <source>
        <dbReference type="ARBA" id="ARBA00007739"/>
    </source>
</evidence>
<evidence type="ECO:0000256" key="10">
    <source>
        <dbReference type="ARBA" id="ARBA00022960"/>
    </source>
</evidence>
<dbReference type="GO" id="GO:0008360">
    <property type="term" value="P:regulation of cell shape"/>
    <property type="evidence" value="ECO:0007669"/>
    <property type="project" value="UniProtKB-KW"/>
</dbReference>
<dbReference type="InterPro" id="IPR023346">
    <property type="entry name" value="Lysozyme-like_dom_sf"/>
</dbReference>
<dbReference type="GO" id="GO:0030288">
    <property type="term" value="C:outer membrane-bounded periplasmic space"/>
    <property type="evidence" value="ECO:0007669"/>
    <property type="project" value="TreeGrafter"/>
</dbReference>
<sequence length="689" mass="77755">MELSVNEHMKKTWKYVKTVTFVFSLCVIIFFIFIISLYTTAKLFGPPPLEVPQTTVYYADDGEVIGETSNGQIRYWVDLHDISPHLINATIAIEDKRFYSHIGFDGRRIIGAIVADLKAFSKVQGGSTITQQYARNLFLGHEKTWKRKIKEAIYTVRLEANYSKQEILEGYLNTIYYGHGVYGVEAASLYYFGKRAKDLTIGEAALLAGIPKGPGHYSPFLSLENAKKRQELILSEMEKNGSITKEEAERAAMETLEFVGNETEEREQLAPYFQDAVRFELKNEIGLDDRTIALGGLKVYTTLDTHMQTIAENAFSTVIASDSDIQGALIAMDPETGYVKALVGGRDYWESSFNRAIQAKRQPGSTIKPILYYAALEKGFTPSTLLRSEKTTFTYDEGRDTYTPHNYNDLYAEGEITLAQALALSDNVYAVKTHLFLGMDTLAEYGEKFGIQSKIERVPSAALGTSNVRLIEMANAYSHLANGGMSVEPVFVTKVIDYKGNVIYEHERETVRVLDPDVTFVLNHLLTGMFDPRLNGYASVTGQSILGELSNVYAGKSGTTNTDSWMIGYTPKLVTAVWTGYDRGKQITKTTEKQYAKHIWANFMEQTLVKEEEAEFQPTDGVIGVNIDPKNGLLATEDCPNRRYTYFLEGTEPNEYCIEHIPNEDEKDVSDQEKNPEKPWYKRLLDWFR</sequence>
<evidence type="ECO:0000256" key="7">
    <source>
        <dbReference type="ARBA" id="ARBA00022676"/>
    </source>
</evidence>
<dbReference type="InterPro" id="IPR001460">
    <property type="entry name" value="PCN-bd_Tpept"/>
</dbReference>
<dbReference type="InterPro" id="IPR001264">
    <property type="entry name" value="Glyco_trans_51"/>
</dbReference>
<reference evidence="20" key="1">
    <citation type="submission" date="2022-09" db="EMBL/GenBank/DDBJ databases">
        <title>Complete Genomes of Fervidibacillus albus and Fervidibacillus halotolerans isolated from tidal flat sediments.</title>
        <authorList>
            <person name="Kwon K.K."/>
            <person name="Yang S.-H."/>
            <person name="Park M.J."/>
            <person name="Oh H.-M."/>
        </authorList>
    </citation>
    <scope>NUCLEOTIDE SEQUENCE</scope>
    <source>
        <strain evidence="20">MEBiC13591</strain>
    </source>
</reference>
<evidence type="ECO:0000256" key="1">
    <source>
        <dbReference type="ARBA" id="ARBA00004236"/>
    </source>
</evidence>
<dbReference type="Pfam" id="PF00905">
    <property type="entry name" value="Transpeptidase"/>
    <property type="match status" value="1"/>
</dbReference>
<keyword evidence="13" id="KW-0511">Multifunctional enzyme</keyword>
<feature type="domain" description="Glycosyl transferase family 51" evidence="19">
    <location>
        <begin position="62"/>
        <end position="237"/>
    </location>
</feature>
<keyword evidence="21" id="KW-1185">Reference proteome</keyword>
<dbReference type="GO" id="GO:0009002">
    <property type="term" value="F:serine-type D-Ala-D-Ala carboxypeptidase activity"/>
    <property type="evidence" value="ECO:0007669"/>
    <property type="project" value="UniProtKB-EC"/>
</dbReference>
<dbReference type="NCBIfam" id="TIGR02074">
    <property type="entry name" value="PBP_1a_fam"/>
    <property type="match status" value="1"/>
</dbReference>
<comment type="similarity">
    <text evidence="2">In the C-terminal section; belongs to the transpeptidase family.</text>
</comment>
<protein>
    <submittedName>
        <fullName evidence="20">PBP1A family penicillin-binding protein</fullName>
    </submittedName>
</protein>
<feature type="transmembrane region" description="Helical" evidence="17">
    <location>
        <begin position="21"/>
        <end position="41"/>
    </location>
</feature>
<dbReference type="Pfam" id="PF00912">
    <property type="entry name" value="Transgly"/>
    <property type="match status" value="1"/>
</dbReference>
<comment type="catalytic activity">
    <reaction evidence="16">
        <text>[GlcNAc-(1-&gt;4)-Mur2Ac(oyl-L-Ala-gamma-D-Glu-L-Lys-D-Ala-D-Ala)](n)-di-trans,octa-cis-undecaprenyl diphosphate + beta-D-GlcNAc-(1-&gt;4)-Mur2Ac(oyl-L-Ala-gamma-D-Glu-L-Lys-D-Ala-D-Ala)-di-trans,octa-cis-undecaprenyl diphosphate = [GlcNAc-(1-&gt;4)-Mur2Ac(oyl-L-Ala-gamma-D-Glu-L-Lys-D-Ala-D-Ala)](n+1)-di-trans,octa-cis-undecaprenyl diphosphate + di-trans,octa-cis-undecaprenyl diphosphate + H(+)</text>
        <dbReference type="Rhea" id="RHEA:23708"/>
        <dbReference type="Rhea" id="RHEA-COMP:9602"/>
        <dbReference type="Rhea" id="RHEA-COMP:9603"/>
        <dbReference type="ChEBI" id="CHEBI:15378"/>
        <dbReference type="ChEBI" id="CHEBI:58405"/>
        <dbReference type="ChEBI" id="CHEBI:60033"/>
        <dbReference type="ChEBI" id="CHEBI:78435"/>
        <dbReference type="EC" id="2.4.99.28"/>
    </reaction>
</comment>
<dbReference type="PANTHER" id="PTHR32282:SF11">
    <property type="entry name" value="PENICILLIN-BINDING PROTEIN 1B"/>
    <property type="match status" value="1"/>
</dbReference>
<comment type="similarity">
    <text evidence="3">In the N-terminal section; belongs to the glycosyltransferase 51 family.</text>
</comment>
<evidence type="ECO:0000256" key="16">
    <source>
        <dbReference type="ARBA" id="ARBA00049902"/>
    </source>
</evidence>